<keyword evidence="5" id="KW-1185">Reference proteome</keyword>
<dbReference type="Gene3D" id="3.90.1010.20">
    <property type="match status" value="1"/>
</dbReference>
<dbReference type="Proteomes" id="UP001529340">
    <property type="component" value="Unassembled WGS sequence"/>
</dbReference>
<reference evidence="4 5" key="1">
    <citation type="submission" date="2023-06" db="EMBL/GenBank/DDBJ databases">
        <title>Identification and characterization of horizontal gene transfer across gut microbiota members of farm animals based on homology search.</title>
        <authorList>
            <person name="Schwarzerova J."/>
            <person name="Nykrynova M."/>
            <person name="Jureckova K."/>
            <person name="Cejkova D."/>
            <person name="Rychlik I."/>
        </authorList>
    </citation>
    <scope>NUCLEOTIDE SEQUENCE [LARGE SCALE GENOMIC DNA]</scope>
    <source>
        <strain evidence="4 5">ET39</strain>
    </source>
</reference>
<gene>
    <name evidence="4" type="ORF">QUV96_09690</name>
</gene>
<feature type="signal peptide" evidence="2">
    <location>
        <begin position="1"/>
        <end position="21"/>
    </location>
</feature>
<organism evidence="4 5">
    <name type="scientific">Amedibacillus dolichus</name>
    <dbReference type="NCBI Taxonomy" id="31971"/>
    <lineage>
        <taxon>Bacteria</taxon>
        <taxon>Bacillati</taxon>
        <taxon>Bacillota</taxon>
        <taxon>Erysipelotrichia</taxon>
        <taxon>Erysipelotrichales</taxon>
        <taxon>Erysipelotrichaceae</taxon>
        <taxon>Amedibacillus</taxon>
    </lineage>
</organism>
<dbReference type="RefSeq" id="WP_289608342.1">
    <property type="nucleotide sequence ID" value="NZ_JAUDCG010000051.1"/>
</dbReference>
<feature type="chain" id="PRO_5045290014" evidence="2">
    <location>
        <begin position="22"/>
        <end position="135"/>
    </location>
</feature>
<evidence type="ECO:0000259" key="3">
    <source>
        <dbReference type="Pfam" id="PF04205"/>
    </source>
</evidence>
<dbReference type="PROSITE" id="PS51257">
    <property type="entry name" value="PROKAR_LIPOPROTEIN"/>
    <property type="match status" value="1"/>
</dbReference>
<evidence type="ECO:0000256" key="2">
    <source>
        <dbReference type="SAM" id="SignalP"/>
    </source>
</evidence>
<dbReference type="Pfam" id="PF04205">
    <property type="entry name" value="FMN_bind"/>
    <property type="match status" value="1"/>
</dbReference>
<dbReference type="EMBL" id="JAUDCG010000051">
    <property type="protein sequence ID" value="MDM8157900.1"/>
    <property type="molecule type" value="Genomic_DNA"/>
</dbReference>
<name>A0ABT7UG30_9FIRM</name>
<evidence type="ECO:0000256" key="1">
    <source>
        <dbReference type="SAM" id="MobiDB-lite"/>
    </source>
</evidence>
<reference evidence="5" key="2">
    <citation type="submission" date="2023-06" db="EMBL/GenBank/DDBJ databases">
        <title>Identification and characterization of horizontal gene transfer across gut microbiota members of farm animals based on homology search.</title>
        <authorList>
            <person name="Zeman M."/>
            <person name="Kubasova T."/>
            <person name="Jahodarova E."/>
            <person name="Nykrynova M."/>
            <person name="Rychlik I."/>
        </authorList>
    </citation>
    <scope>NUCLEOTIDE SEQUENCE [LARGE SCALE GENOMIC DNA]</scope>
    <source>
        <strain evidence="5">ET39</strain>
    </source>
</reference>
<reference evidence="4 5" key="3">
    <citation type="submission" date="2023-06" db="EMBL/GenBank/DDBJ databases">
        <authorList>
            <person name="Zeman M."/>
            <person name="Kubasova T."/>
            <person name="Jahodarova E."/>
            <person name="Nykrynova M."/>
            <person name="Rychlik I."/>
        </authorList>
    </citation>
    <scope>NUCLEOTIDE SEQUENCE [LARGE SCALE GENOMIC DNA]</scope>
    <source>
        <strain evidence="4 5">ET39</strain>
    </source>
</reference>
<evidence type="ECO:0000313" key="4">
    <source>
        <dbReference type="EMBL" id="MDM8157900.1"/>
    </source>
</evidence>
<comment type="caution">
    <text evidence="4">The sequence shown here is derived from an EMBL/GenBank/DDBJ whole genome shotgun (WGS) entry which is preliminary data.</text>
</comment>
<feature type="domain" description="FMN-binding" evidence="3">
    <location>
        <begin position="32"/>
        <end position="129"/>
    </location>
</feature>
<keyword evidence="2" id="KW-0732">Signal</keyword>
<proteinExistence type="predicted"/>
<sequence length="135" mass="14295">MRKGSWLVAGALLLAGCGAGGGNGEATIATDSGEIKAVVEMDGDQVTSVSIDETSDGQSKKEMKEGYRLKDASGIGKEWYEQIAFLENYLKENGSDALTFDDQGRAQNADVLSGCTISIEQYVEAYDQAKADAKA</sequence>
<feature type="region of interest" description="Disordered" evidence="1">
    <location>
        <begin position="46"/>
        <end position="65"/>
    </location>
</feature>
<dbReference type="InterPro" id="IPR007329">
    <property type="entry name" value="FMN-bd"/>
</dbReference>
<evidence type="ECO:0000313" key="5">
    <source>
        <dbReference type="Proteomes" id="UP001529340"/>
    </source>
</evidence>
<protein>
    <submittedName>
        <fullName evidence="4">FMN-binding protein</fullName>
    </submittedName>
</protein>
<accession>A0ABT7UG30</accession>